<name>Q21D17_RHOPB</name>
<reference evidence="1" key="1">
    <citation type="submission" date="2006-03" db="EMBL/GenBank/DDBJ databases">
        <title>Complete sequence of Rhodopseudomonas palustris BisB18.</title>
        <authorList>
            <consortium name="US DOE Joint Genome Institute"/>
            <person name="Copeland A."/>
            <person name="Lucas S."/>
            <person name="Lapidus A."/>
            <person name="Barry K."/>
            <person name="Detter J.C."/>
            <person name="Glavina del Rio T."/>
            <person name="Hammon N."/>
            <person name="Israni S."/>
            <person name="Dalin E."/>
            <person name="Tice H."/>
            <person name="Pitluck S."/>
            <person name="Chain P."/>
            <person name="Malfatti S."/>
            <person name="Shin M."/>
            <person name="Vergez L."/>
            <person name="Schmutz J."/>
            <person name="Larimer F."/>
            <person name="Land M."/>
            <person name="Hauser L."/>
            <person name="Pelletier D.A."/>
            <person name="Kyrpides N."/>
            <person name="Anderson I."/>
            <person name="Oda Y."/>
            <person name="Harwood C.S."/>
            <person name="Richardson P."/>
        </authorList>
    </citation>
    <scope>NUCLEOTIDE SEQUENCE [LARGE SCALE GENOMIC DNA]</scope>
    <source>
        <strain evidence="1">BisB18</strain>
    </source>
</reference>
<dbReference type="AlphaFoldDB" id="Q21D17"/>
<accession>Q21D17</accession>
<dbReference type="KEGG" id="rpc:RPC_0144"/>
<gene>
    <name evidence="1" type="ordered locus">RPC_0144</name>
</gene>
<dbReference type="Pfam" id="PF13289">
    <property type="entry name" value="SIR2_2"/>
    <property type="match status" value="1"/>
</dbReference>
<evidence type="ECO:0000313" key="1">
    <source>
        <dbReference type="EMBL" id="ABD85719.1"/>
    </source>
</evidence>
<dbReference type="SUPFAM" id="SSF52467">
    <property type="entry name" value="DHS-like NAD/FAD-binding domain"/>
    <property type="match status" value="1"/>
</dbReference>
<sequence length="275" mass="31383">MTCPTELRRLYRERRVIPFVGAGASMSVSWDGGKKRGPSWAAMVDEAAKLLGCDEPELLRHRGSDLQILEYFKIRNHTLAPLTNWLSQQFSTATDDEILASPIQAALVELEKCSIYYTTNYDNFIERALNKRGRPCQIVTAEHTMSHDRSMVEVVKFHGDFNNPDDMVVTESHYMDRMRLESPMDFKLRGDLLGRAVLFIGYSFRDPNVNYIFHVINHILSHLPNSATGRRAYIILPDPSEFERQLFQQRNIEVVAIGSEDISNNVANIICEMAA</sequence>
<organism evidence="1">
    <name type="scientific">Rhodopseudomonas palustris (strain BisB18)</name>
    <dbReference type="NCBI Taxonomy" id="316056"/>
    <lineage>
        <taxon>Bacteria</taxon>
        <taxon>Pseudomonadati</taxon>
        <taxon>Pseudomonadota</taxon>
        <taxon>Alphaproteobacteria</taxon>
        <taxon>Hyphomicrobiales</taxon>
        <taxon>Nitrobacteraceae</taxon>
        <taxon>Rhodopseudomonas</taxon>
    </lineage>
</organism>
<proteinExistence type="predicted"/>
<dbReference type="eggNOG" id="COG0846">
    <property type="taxonomic scope" value="Bacteria"/>
</dbReference>
<dbReference type="EMBL" id="CP000301">
    <property type="protein sequence ID" value="ABD85719.1"/>
    <property type="molecule type" value="Genomic_DNA"/>
</dbReference>
<protein>
    <submittedName>
        <fullName evidence="1">NAD-dependent protein deacetylases, SIR2 family</fullName>
    </submittedName>
</protein>
<dbReference type="InterPro" id="IPR029035">
    <property type="entry name" value="DHS-like_NAD/FAD-binding_dom"/>
</dbReference>
<dbReference type="HOGENOM" id="CLU_082728_0_0_5"/>
<dbReference type="STRING" id="316056.RPC_0144"/>